<evidence type="ECO:0000256" key="4">
    <source>
        <dbReference type="SAM" id="Phobius"/>
    </source>
</evidence>
<dbReference type="SUPFAM" id="SSF52540">
    <property type="entry name" value="P-loop containing nucleoside triphosphate hydrolases"/>
    <property type="match status" value="1"/>
</dbReference>
<dbReference type="InterPro" id="IPR002543">
    <property type="entry name" value="FtsK_dom"/>
</dbReference>
<keyword evidence="2 3" id="KW-0067">ATP-binding</keyword>
<gene>
    <name evidence="6" type="ORF">ACFY05_40485</name>
</gene>
<accession>A0ABW6VJJ1</accession>
<evidence type="ECO:0000256" key="1">
    <source>
        <dbReference type="ARBA" id="ARBA00022741"/>
    </source>
</evidence>
<keyword evidence="7" id="KW-1185">Reference proteome</keyword>
<evidence type="ECO:0000313" key="7">
    <source>
        <dbReference type="Proteomes" id="UP001602119"/>
    </source>
</evidence>
<dbReference type="Pfam" id="PF01580">
    <property type="entry name" value="FtsK_SpoIIIE"/>
    <property type="match status" value="1"/>
</dbReference>
<dbReference type="PANTHER" id="PTHR22683">
    <property type="entry name" value="SPORULATION PROTEIN RELATED"/>
    <property type="match status" value="1"/>
</dbReference>
<organism evidence="6 7">
    <name type="scientific">Microtetraspora fusca</name>
    <dbReference type="NCBI Taxonomy" id="1997"/>
    <lineage>
        <taxon>Bacteria</taxon>
        <taxon>Bacillati</taxon>
        <taxon>Actinomycetota</taxon>
        <taxon>Actinomycetes</taxon>
        <taxon>Streptosporangiales</taxon>
        <taxon>Streptosporangiaceae</taxon>
        <taxon>Microtetraspora</taxon>
    </lineage>
</organism>
<evidence type="ECO:0000313" key="6">
    <source>
        <dbReference type="EMBL" id="MFF4779113.1"/>
    </source>
</evidence>
<keyword evidence="1 3" id="KW-0547">Nucleotide-binding</keyword>
<dbReference type="EMBL" id="JBIAXI010000043">
    <property type="protein sequence ID" value="MFF4779113.1"/>
    <property type="molecule type" value="Genomic_DNA"/>
</dbReference>
<dbReference type="RefSeq" id="WP_387347795.1">
    <property type="nucleotide sequence ID" value="NZ_JBIAXI010000043.1"/>
</dbReference>
<name>A0ABW6VJJ1_MICFU</name>
<comment type="caution">
    <text evidence="6">The sequence shown here is derived from an EMBL/GenBank/DDBJ whole genome shotgun (WGS) entry which is preliminary data.</text>
</comment>
<dbReference type="Gene3D" id="3.40.50.300">
    <property type="entry name" value="P-loop containing nucleotide triphosphate hydrolases"/>
    <property type="match status" value="1"/>
</dbReference>
<feature type="transmembrane region" description="Helical" evidence="4">
    <location>
        <begin position="65"/>
        <end position="87"/>
    </location>
</feature>
<feature type="domain" description="FtsK" evidence="5">
    <location>
        <begin position="219"/>
        <end position="409"/>
    </location>
</feature>
<evidence type="ECO:0000256" key="2">
    <source>
        <dbReference type="ARBA" id="ARBA00022840"/>
    </source>
</evidence>
<sequence>MLRKLPGTEVQNVVSTTPDTSIVFAPTVVKTPAIVAIVVWLWRLCAGLVKTVVRHPVACGWVASLAGLGWGLGWRAVLVAGVAVGLATSVWAGLWPASFLRVVGARLLAWWRWMWVYRRKWRSVMAVAGLGRQIGGRVYLPDLRRVVCGPWADRVTVRMLRGQTDQEWADRLANIAHGFGAGSCAVSVLRPGWVALTLPRRDPLAKVVRARPMPATASVGPVEIGVCEDGSLYRLRVHGTHVLIAGATGAGKGSWLWSAVRGLLPAQRAGLVELWALDPKRMELSYGRAVFNAYAATPEDCADLLEHAVAVMQERADRYAGVRRDHVPTVRDPFLLVIVDEVAFLTAYQSDRNLKQRTMAALATLTTQGRAVGVGVMAALQDPRKDVLSIRNLFPDRVALRLDEPDQVDMVLGDGARDRGALADQIVRDPDDPSVGAGVGFVRVENSPEPVRVRAAYVSDADIRQMVVYAMEVS</sequence>
<keyword evidence="4" id="KW-0812">Transmembrane</keyword>
<dbReference type="PROSITE" id="PS50901">
    <property type="entry name" value="FTSK"/>
    <property type="match status" value="1"/>
</dbReference>
<keyword evidence="4" id="KW-1133">Transmembrane helix</keyword>
<dbReference type="PANTHER" id="PTHR22683:SF41">
    <property type="entry name" value="DNA TRANSLOCASE FTSK"/>
    <property type="match status" value="1"/>
</dbReference>
<protein>
    <submittedName>
        <fullName evidence="6">FtsK/SpoIIIE domain-containing protein</fullName>
    </submittedName>
</protein>
<dbReference type="InterPro" id="IPR050206">
    <property type="entry name" value="FtsK/SpoIIIE/SftA"/>
</dbReference>
<keyword evidence="4" id="KW-0472">Membrane</keyword>
<feature type="binding site" evidence="3">
    <location>
        <begin position="246"/>
        <end position="253"/>
    </location>
    <ligand>
        <name>ATP</name>
        <dbReference type="ChEBI" id="CHEBI:30616"/>
    </ligand>
</feature>
<dbReference type="InterPro" id="IPR027417">
    <property type="entry name" value="P-loop_NTPase"/>
</dbReference>
<evidence type="ECO:0000259" key="5">
    <source>
        <dbReference type="PROSITE" id="PS50901"/>
    </source>
</evidence>
<evidence type="ECO:0000256" key="3">
    <source>
        <dbReference type="PROSITE-ProRule" id="PRU00289"/>
    </source>
</evidence>
<dbReference type="Proteomes" id="UP001602119">
    <property type="component" value="Unassembled WGS sequence"/>
</dbReference>
<proteinExistence type="predicted"/>
<reference evidence="6 7" key="1">
    <citation type="submission" date="2024-10" db="EMBL/GenBank/DDBJ databases">
        <title>The Natural Products Discovery Center: Release of the First 8490 Sequenced Strains for Exploring Actinobacteria Biosynthetic Diversity.</title>
        <authorList>
            <person name="Kalkreuter E."/>
            <person name="Kautsar S.A."/>
            <person name="Yang D."/>
            <person name="Bader C.D."/>
            <person name="Teijaro C.N."/>
            <person name="Fluegel L."/>
            <person name="Davis C.M."/>
            <person name="Simpson J.R."/>
            <person name="Lauterbach L."/>
            <person name="Steele A.D."/>
            <person name="Gui C."/>
            <person name="Meng S."/>
            <person name="Li G."/>
            <person name="Viehrig K."/>
            <person name="Ye F."/>
            <person name="Su P."/>
            <person name="Kiefer A.F."/>
            <person name="Nichols A."/>
            <person name="Cepeda A.J."/>
            <person name="Yan W."/>
            <person name="Fan B."/>
            <person name="Jiang Y."/>
            <person name="Adhikari A."/>
            <person name="Zheng C.-J."/>
            <person name="Schuster L."/>
            <person name="Cowan T.M."/>
            <person name="Smanski M.J."/>
            <person name="Chevrette M.G."/>
            <person name="De Carvalho L.P.S."/>
            <person name="Shen B."/>
        </authorList>
    </citation>
    <scope>NUCLEOTIDE SEQUENCE [LARGE SCALE GENOMIC DNA]</scope>
    <source>
        <strain evidence="6 7">NPDC001281</strain>
    </source>
</reference>